<reference evidence="2" key="1">
    <citation type="submission" date="2019-02" db="EMBL/GenBank/DDBJ databases">
        <authorList>
            <person name="Li S.-H."/>
        </authorList>
    </citation>
    <scope>NUCLEOTIDE SEQUENCE</scope>
    <source>
        <strain evidence="2">IMCC11814</strain>
    </source>
</reference>
<gene>
    <name evidence="2" type="ORF">EYC82_03615</name>
</gene>
<dbReference type="RefSeq" id="WP_279248188.1">
    <property type="nucleotide sequence ID" value="NZ_SHNO01000001.1"/>
</dbReference>
<name>A0ABT3T2E5_9GAMM</name>
<comment type="caution">
    <text evidence="2">The sequence shown here is derived from an EMBL/GenBank/DDBJ whole genome shotgun (WGS) entry which is preliminary data.</text>
</comment>
<evidence type="ECO:0000313" key="2">
    <source>
        <dbReference type="EMBL" id="MCX2976437.1"/>
    </source>
</evidence>
<accession>A0ABT3T2E5</accession>
<evidence type="ECO:0000313" key="3">
    <source>
        <dbReference type="Proteomes" id="UP001143304"/>
    </source>
</evidence>
<dbReference type="Proteomes" id="UP001143304">
    <property type="component" value="Unassembled WGS sequence"/>
</dbReference>
<keyword evidence="1" id="KW-0732">Signal</keyword>
<dbReference type="PROSITE" id="PS51257">
    <property type="entry name" value="PROKAR_LIPOPROTEIN"/>
    <property type="match status" value="1"/>
</dbReference>
<organism evidence="2 3">
    <name type="scientific">Candidatus Marimicrobium litorale</name>
    <dbReference type="NCBI Taxonomy" id="2518991"/>
    <lineage>
        <taxon>Bacteria</taxon>
        <taxon>Pseudomonadati</taxon>
        <taxon>Pseudomonadota</taxon>
        <taxon>Gammaproteobacteria</taxon>
        <taxon>Cellvibrionales</taxon>
        <taxon>Halieaceae</taxon>
        <taxon>Marimicrobium</taxon>
    </lineage>
</organism>
<evidence type="ECO:0008006" key="4">
    <source>
        <dbReference type="Google" id="ProtNLM"/>
    </source>
</evidence>
<evidence type="ECO:0000256" key="1">
    <source>
        <dbReference type="SAM" id="SignalP"/>
    </source>
</evidence>
<keyword evidence="3" id="KW-1185">Reference proteome</keyword>
<sequence length="211" mass="22607">MHHLINRFTPMLPGVLAGCFALTLVTLAQAAHHESAQPATSTDEQPSGRAVAIQVEAVVTAIDLDTREVSLQGPNGQTLTVTAQEQITDLENVSIGDRLLVTYLAALEGEVREPTEEELAEPWLVLEESTVSDDPDLPGVAGARIIRAVVTIEGMNREFGTVTVKDSRGKLHMIGDVEPDKMEGVTLGQTVVLVYTEALAMSLEKTAQAPE</sequence>
<dbReference type="EMBL" id="SHNO01000001">
    <property type="protein sequence ID" value="MCX2976437.1"/>
    <property type="molecule type" value="Genomic_DNA"/>
</dbReference>
<protein>
    <recommendedName>
        <fullName evidence="4">DUF5666 domain-containing protein</fullName>
    </recommendedName>
</protein>
<proteinExistence type="predicted"/>
<feature type="chain" id="PRO_5045525096" description="DUF5666 domain-containing protein" evidence="1">
    <location>
        <begin position="31"/>
        <end position="211"/>
    </location>
</feature>
<feature type="signal peptide" evidence="1">
    <location>
        <begin position="1"/>
        <end position="30"/>
    </location>
</feature>